<dbReference type="AlphaFoldDB" id="A0AAE3JHI0"/>
<dbReference type="SUPFAM" id="SSF48452">
    <property type="entry name" value="TPR-like"/>
    <property type="match status" value="1"/>
</dbReference>
<dbReference type="PROSITE" id="PS51257">
    <property type="entry name" value="PROKAR_LIPOPROTEIN"/>
    <property type="match status" value="1"/>
</dbReference>
<evidence type="ECO:0008006" key="4">
    <source>
        <dbReference type="Google" id="ProtNLM"/>
    </source>
</evidence>
<dbReference type="EMBL" id="JAINWA010000001">
    <property type="protein sequence ID" value="MCD1653877.1"/>
    <property type="molecule type" value="Genomic_DNA"/>
</dbReference>
<comment type="caution">
    <text evidence="2">The sequence shown here is derived from an EMBL/GenBank/DDBJ whole genome shotgun (WGS) entry which is preliminary data.</text>
</comment>
<reference evidence="2" key="1">
    <citation type="submission" date="2021-08" db="EMBL/GenBank/DDBJ databases">
        <title>Comparative analyses of Brucepasteria parasyntrophica and Teretinema zuelzerae.</title>
        <authorList>
            <person name="Song Y."/>
            <person name="Brune A."/>
        </authorList>
    </citation>
    <scope>NUCLEOTIDE SEQUENCE</scope>
    <source>
        <strain evidence="2">DSM 1903</strain>
    </source>
</reference>
<organism evidence="2 3">
    <name type="scientific">Teretinema zuelzerae</name>
    <dbReference type="NCBI Taxonomy" id="156"/>
    <lineage>
        <taxon>Bacteria</taxon>
        <taxon>Pseudomonadati</taxon>
        <taxon>Spirochaetota</taxon>
        <taxon>Spirochaetia</taxon>
        <taxon>Spirochaetales</taxon>
        <taxon>Treponemataceae</taxon>
        <taxon>Teretinema</taxon>
    </lineage>
</organism>
<dbReference type="InterPro" id="IPR011990">
    <property type="entry name" value="TPR-like_helical_dom_sf"/>
</dbReference>
<dbReference type="Gene3D" id="1.25.40.10">
    <property type="entry name" value="Tetratricopeptide repeat domain"/>
    <property type="match status" value="1"/>
</dbReference>
<dbReference type="Proteomes" id="UP001198163">
    <property type="component" value="Unassembled WGS sequence"/>
</dbReference>
<evidence type="ECO:0000313" key="2">
    <source>
        <dbReference type="EMBL" id="MCD1653877.1"/>
    </source>
</evidence>
<feature type="chain" id="PRO_5042282778" description="Tetratricopeptide repeat protein" evidence="1">
    <location>
        <begin position="23"/>
        <end position="199"/>
    </location>
</feature>
<gene>
    <name evidence="2" type="ORF">K7J14_04080</name>
</gene>
<protein>
    <recommendedName>
        <fullName evidence="4">Tetratricopeptide repeat protein</fullName>
    </recommendedName>
</protein>
<feature type="signal peptide" evidence="1">
    <location>
        <begin position="1"/>
        <end position="22"/>
    </location>
</feature>
<name>A0AAE3JHI0_9SPIR</name>
<proteinExistence type="predicted"/>
<dbReference type="RefSeq" id="WP_230753433.1">
    <property type="nucleotide sequence ID" value="NZ_JAINWA010000001.1"/>
</dbReference>
<accession>A0AAE3JHI0</accession>
<sequence length="199" mass="21735">MVQKINALTLLAAALLFSSCSGDLQGILGIADGTIAWSRRDWSRASASFLKVAESGPEKFSSWASYGLASTWLAQEEYDAAMSRLSLIDSSSDPDLAAGVWYQAGIAAWRKGLESEAAAFFRKSLEFDSSALDAKINLELIASKRESERKVQSGSAPGVNRSDSEAAAQDALFEYIRKKEEDAWKHAPENQLRNSVQDY</sequence>
<evidence type="ECO:0000313" key="3">
    <source>
        <dbReference type="Proteomes" id="UP001198163"/>
    </source>
</evidence>
<keyword evidence="3" id="KW-1185">Reference proteome</keyword>
<keyword evidence="1" id="KW-0732">Signal</keyword>
<evidence type="ECO:0000256" key="1">
    <source>
        <dbReference type="SAM" id="SignalP"/>
    </source>
</evidence>